<sequence length="46" mass="5156">MCIAVSALENYLQCIHTQAGCEQKFNSKIQKFVVYAEPDFCLSAVN</sequence>
<protein>
    <submittedName>
        <fullName evidence="1">Uncharacterized protein</fullName>
    </submittedName>
</protein>
<evidence type="ECO:0000313" key="1">
    <source>
        <dbReference type="EMBL" id="KXB38913.1"/>
    </source>
</evidence>
<comment type="caution">
    <text evidence="1">The sequence shown here is derived from an EMBL/GenBank/DDBJ whole genome shotgun (WGS) entry which is preliminary data.</text>
</comment>
<name>A0A133Y6Y9_9FIRM</name>
<gene>
    <name evidence="1" type="ORF">HMPREF1872_01400</name>
</gene>
<dbReference type="AlphaFoldDB" id="A0A133Y6Y9"/>
<organism evidence="1 2">
    <name type="scientific">Amygdalobacter nucleatus</name>
    <dbReference type="NCBI Taxonomy" id="3029274"/>
    <lineage>
        <taxon>Bacteria</taxon>
        <taxon>Bacillati</taxon>
        <taxon>Bacillota</taxon>
        <taxon>Clostridia</taxon>
        <taxon>Eubacteriales</taxon>
        <taxon>Oscillospiraceae</taxon>
        <taxon>Amygdalobacter</taxon>
    </lineage>
</organism>
<keyword evidence="2" id="KW-1185">Reference proteome</keyword>
<accession>A0A133Y6Y9</accession>
<dbReference type="EMBL" id="LSCV01000045">
    <property type="protein sequence ID" value="KXB38913.1"/>
    <property type="molecule type" value="Genomic_DNA"/>
</dbReference>
<proteinExistence type="predicted"/>
<reference evidence="2" key="1">
    <citation type="submission" date="2016-01" db="EMBL/GenBank/DDBJ databases">
        <authorList>
            <person name="Mitreva M."/>
            <person name="Pepin K.H."/>
            <person name="Mihindukulasuriya K.A."/>
            <person name="Fulton R."/>
            <person name="Fronick C."/>
            <person name="O'Laughlin M."/>
            <person name="Miner T."/>
            <person name="Herter B."/>
            <person name="Rosa B.A."/>
            <person name="Cordes M."/>
            <person name="Tomlinson C."/>
            <person name="Wollam A."/>
            <person name="Palsikar V.B."/>
            <person name="Mardis E.R."/>
            <person name="Wilson R.K."/>
        </authorList>
    </citation>
    <scope>NUCLEOTIDE SEQUENCE [LARGE SCALE GENOMIC DNA]</scope>
    <source>
        <strain evidence="2">KA00274</strain>
    </source>
</reference>
<dbReference type="STRING" id="1497955.HMPREF1872_01400"/>
<dbReference type="Proteomes" id="UP000070080">
    <property type="component" value="Unassembled WGS sequence"/>
</dbReference>
<evidence type="ECO:0000313" key="2">
    <source>
        <dbReference type="Proteomes" id="UP000070080"/>
    </source>
</evidence>